<dbReference type="Proteomes" id="UP000325945">
    <property type="component" value="Unassembled WGS sequence"/>
</dbReference>
<evidence type="ECO:0000313" key="2">
    <source>
        <dbReference type="Proteomes" id="UP000325945"/>
    </source>
</evidence>
<dbReference type="AlphaFoldDB" id="A0A5N6XHP4"/>
<dbReference type="EMBL" id="ML741764">
    <property type="protein sequence ID" value="KAE8332767.1"/>
    <property type="molecule type" value="Genomic_DNA"/>
</dbReference>
<reference evidence="2" key="1">
    <citation type="submission" date="2019-04" db="EMBL/GenBank/DDBJ databases">
        <title>Friends and foes A comparative genomics studyof 23 Aspergillus species from section Flavi.</title>
        <authorList>
            <consortium name="DOE Joint Genome Institute"/>
            <person name="Kjaerbolling I."/>
            <person name="Vesth T."/>
            <person name="Frisvad J.C."/>
            <person name="Nybo J.L."/>
            <person name="Theobald S."/>
            <person name="Kildgaard S."/>
            <person name="Isbrandt T."/>
            <person name="Kuo A."/>
            <person name="Sato A."/>
            <person name="Lyhne E.K."/>
            <person name="Kogle M.E."/>
            <person name="Wiebenga A."/>
            <person name="Kun R.S."/>
            <person name="Lubbers R.J."/>
            <person name="Makela M.R."/>
            <person name="Barry K."/>
            <person name="Chovatia M."/>
            <person name="Clum A."/>
            <person name="Daum C."/>
            <person name="Haridas S."/>
            <person name="He G."/>
            <person name="LaButti K."/>
            <person name="Lipzen A."/>
            <person name="Mondo S."/>
            <person name="Riley R."/>
            <person name="Salamov A."/>
            <person name="Simmons B.A."/>
            <person name="Magnuson J.K."/>
            <person name="Henrissat B."/>
            <person name="Mortensen U.H."/>
            <person name="Larsen T.O."/>
            <person name="Devries R.P."/>
            <person name="Grigoriev I.V."/>
            <person name="Machida M."/>
            <person name="Baker S.E."/>
            <person name="Andersen M.R."/>
        </authorList>
    </citation>
    <scope>NUCLEOTIDE SEQUENCE [LARGE SCALE GENOMIC DNA]</scope>
    <source>
        <strain evidence="2">CBS 130017</strain>
    </source>
</reference>
<evidence type="ECO:0000313" key="1">
    <source>
        <dbReference type="EMBL" id="KAE8332767.1"/>
    </source>
</evidence>
<accession>A0A5N6XHP4</accession>
<sequence length="148" mass="17548">MYIISRKRVYATHWWENVLFNPDPIWRNPADQTNDEIFQAIVIDMLRNRRKYHPKLDMNPIEDVYIWAYLIRPATAWNAGPDGDASPWTEILYNTLNNDDLRLYAEDGTNGNNIFKYDSLRIFEPGLKGDLAMLCVEDELTPYHEDHW</sequence>
<proteinExistence type="predicted"/>
<gene>
    <name evidence="1" type="ORF">BDV39DRAFT_199765</name>
</gene>
<name>A0A5N6XHP4_9EURO</name>
<organism evidence="1 2">
    <name type="scientific">Aspergillus sergii</name>
    <dbReference type="NCBI Taxonomy" id="1034303"/>
    <lineage>
        <taxon>Eukaryota</taxon>
        <taxon>Fungi</taxon>
        <taxon>Dikarya</taxon>
        <taxon>Ascomycota</taxon>
        <taxon>Pezizomycotina</taxon>
        <taxon>Eurotiomycetes</taxon>
        <taxon>Eurotiomycetidae</taxon>
        <taxon>Eurotiales</taxon>
        <taxon>Aspergillaceae</taxon>
        <taxon>Aspergillus</taxon>
        <taxon>Aspergillus subgen. Circumdati</taxon>
    </lineage>
</organism>
<protein>
    <submittedName>
        <fullName evidence="1">Uncharacterized protein</fullName>
    </submittedName>
</protein>
<keyword evidence="2" id="KW-1185">Reference proteome</keyword>